<dbReference type="EMBL" id="JAUYVT010000009">
    <property type="protein sequence ID" value="MDP2565104.1"/>
    <property type="molecule type" value="Genomic_DNA"/>
</dbReference>
<evidence type="ECO:0000313" key="1">
    <source>
        <dbReference type="EMBL" id="MDP2565104.1"/>
    </source>
</evidence>
<dbReference type="InterPro" id="IPR011330">
    <property type="entry name" value="Glyco_hydro/deAcase_b/a-brl"/>
</dbReference>
<dbReference type="PANTHER" id="PTHR30105">
    <property type="entry name" value="UNCHARACTERIZED YIBQ-RELATED"/>
    <property type="match status" value="1"/>
</dbReference>
<protein>
    <submittedName>
        <fullName evidence="1">Divergent polysaccharide deacetylase family protein</fullName>
    </submittedName>
</protein>
<dbReference type="Pfam" id="PF04748">
    <property type="entry name" value="Polysacc_deac_2"/>
    <property type="match status" value="1"/>
</dbReference>
<dbReference type="InterPro" id="IPR006837">
    <property type="entry name" value="Divergent_DAC"/>
</dbReference>
<reference evidence="1" key="1">
    <citation type="submission" date="2023-07" db="EMBL/GenBank/DDBJ databases">
        <title>Genome content predicts the carbon catabolic preferences of heterotrophic bacteria.</title>
        <authorList>
            <person name="Gralka M."/>
        </authorList>
    </citation>
    <scope>NUCLEOTIDE SEQUENCE</scope>
    <source>
        <strain evidence="1">4G09</strain>
    </source>
</reference>
<organism evidence="1 2">
    <name type="scientific">Pseudoalteromonas marina</name>
    <dbReference type="NCBI Taxonomy" id="267375"/>
    <lineage>
        <taxon>Bacteria</taxon>
        <taxon>Pseudomonadati</taxon>
        <taxon>Pseudomonadota</taxon>
        <taxon>Gammaproteobacteria</taxon>
        <taxon>Alteromonadales</taxon>
        <taxon>Pseudoalteromonadaceae</taxon>
        <taxon>Pseudoalteromonas</taxon>
    </lineage>
</organism>
<dbReference type="RefSeq" id="WP_052242901.1">
    <property type="nucleotide sequence ID" value="NZ_CP023558.1"/>
</dbReference>
<dbReference type="CDD" id="cd10936">
    <property type="entry name" value="CE4_DAC2"/>
    <property type="match status" value="1"/>
</dbReference>
<gene>
    <name evidence="1" type="ORF">Q8W34_10730</name>
</gene>
<proteinExistence type="predicted"/>
<dbReference type="PANTHER" id="PTHR30105:SF2">
    <property type="entry name" value="DIVERGENT POLYSACCHARIDE DEACETYLASE SUPERFAMILY"/>
    <property type="match status" value="1"/>
</dbReference>
<dbReference type="Proteomes" id="UP001177212">
    <property type="component" value="Unassembled WGS sequence"/>
</dbReference>
<sequence>MWLFFSVCIACFSANAKQIAIVIDDIGYHQRDLDFLTLPGQLTYSILPHTPYSQVFATRASKANKELLLHVPMQALNGKALGPGALTLDMDKAQLQQTLGTALASLPQVRGVNNHMGSALTQQSQAMKWTMEVLKKRELYFLDSRTTGLSQAQNAANFFGVENIGRHVFLDNITTADQLQFRLDELKQKATDHNFAIAIAHPYPETIAFLRKALPELTQQGYELVPVSQLVQRKYIQLAQAQGKTISAR</sequence>
<dbReference type="Gene3D" id="3.20.20.370">
    <property type="entry name" value="Glycoside hydrolase/deacetylase"/>
    <property type="match status" value="1"/>
</dbReference>
<keyword evidence="2" id="KW-1185">Reference proteome</keyword>
<name>A0ABT9FE99_9GAMM</name>
<comment type="caution">
    <text evidence="1">The sequence shown here is derived from an EMBL/GenBank/DDBJ whole genome shotgun (WGS) entry which is preliminary data.</text>
</comment>
<accession>A0ABT9FE99</accession>
<evidence type="ECO:0000313" key="2">
    <source>
        <dbReference type="Proteomes" id="UP001177212"/>
    </source>
</evidence>
<dbReference type="SUPFAM" id="SSF88713">
    <property type="entry name" value="Glycoside hydrolase/deacetylase"/>
    <property type="match status" value="1"/>
</dbReference>